<organism evidence="1 2">
    <name type="scientific">Moniliophthora roreri</name>
    <name type="common">Frosty pod rot fungus</name>
    <name type="synonym">Monilia roreri</name>
    <dbReference type="NCBI Taxonomy" id="221103"/>
    <lineage>
        <taxon>Eukaryota</taxon>
        <taxon>Fungi</taxon>
        <taxon>Dikarya</taxon>
        <taxon>Basidiomycota</taxon>
        <taxon>Agaricomycotina</taxon>
        <taxon>Agaricomycetes</taxon>
        <taxon>Agaricomycetidae</taxon>
        <taxon>Agaricales</taxon>
        <taxon>Marasmiineae</taxon>
        <taxon>Marasmiaceae</taxon>
        <taxon>Moniliophthora</taxon>
    </lineage>
</organism>
<sequence>MSRIIFNVSLSSSEMIAFKTTSQIEIGQNWYKIQPETAQRLNFF</sequence>
<evidence type="ECO:0000313" key="1">
    <source>
        <dbReference type="EMBL" id="KTB30627.1"/>
    </source>
</evidence>
<name>A0A0W0F2R4_MONRR</name>
<comment type="caution">
    <text evidence="1">The sequence shown here is derived from an EMBL/GenBank/DDBJ whole genome shotgun (WGS) entry which is preliminary data.</text>
</comment>
<reference evidence="1 2" key="1">
    <citation type="submission" date="2015-12" db="EMBL/GenBank/DDBJ databases">
        <title>Draft genome sequence of Moniliophthora roreri, the causal agent of frosty pod rot of cacao.</title>
        <authorList>
            <person name="Aime M.C."/>
            <person name="Diaz-Valderrama J.R."/>
            <person name="Kijpornyongpan T."/>
            <person name="Phillips-Mora W."/>
        </authorList>
    </citation>
    <scope>NUCLEOTIDE SEQUENCE [LARGE SCALE GENOMIC DNA]</scope>
    <source>
        <strain evidence="1 2">MCA 2952</strain>
    </source>
</reference>
<dbReference type="EMBL" id="LATX01002374">
    <property type="protein sequence ID" value="KTB30627.1"/>
    <property type="molecule type" value="Genomic_DNA"/>
</dbReference>
<dbReference type="Proteomes" id="UP000054988">
    <property type="component" value="Unassembled WGS sequence"/>
</dbReference>
<proteinExistence type="predicted"/>
<protein>
    <submittedName>
        <fullName evidence="1">Uncharacterized protein</fullName>
    </submittedName>
</protein>
<evidence type="ECO:0000313" key="2">
    <source>
        <dbReference type="Proteomes" id="UP000054988"/>
    </source>
</evidence>
<gene>
    <name evidence="1" type="ORF">WG66_16780</name>
</gene>
<accession>A0A0W0F2R4</accession>
<dbReference type="AlphaFoldDB" id="A0A0W0F2R4"/>